<dbReference type="Gene3D" id="3.40.190.10">
    <property type="entry name" value="Periplasmic binding protein-like II"/>
    <property type="match status" value="1"/>
</dbReference>
<dbReference type="SUPFAM" id="SSF53850">
    <property type="entry name" value="Periplasmic binding protein-like II"/>
    <property type="match status" value="1"/>
</dbReference>
<evidence type="ECO:0000256" key="3">
    <source>
        <dbReference type="ARBA" id="ARBA00022448"/>
    </source>
</evidence>
<feature type="chain" id="PRO_5038818821" evidence="5">
    <location>
        <begin position="20"/>
        <end position="427"/>
    </location>
</feature>
<reference evidence="6 8" key="1">
    <citation type="submission" date="2018-06" db="EMBL/GenBank/DDBJ databases">
        <title>Genomic Encyclopedia of Type Strains, Phase III (KMG-III): the genomes of soil and plant-associated and newly described type strains.</title>
        <authorList>
            <person name="Whitman W."/>
        </authorList>
    </citation>
    <scope>NUCLEOTIDE SEQUENCE [LARGE SCALE GENOMIC DNA]</scope>
    <source>
        <strain evidence="6 8">CECT 7022</strain>
    </source>
</reference>
<keyword evidence="9" id="KW-1185">Reference proteome</keyword>
<comment type="subcellular location">
    <subcellularLocation>
        <location evidence="1">Cell envelope</location>
    </subcellularLocation>
</comment>
<proteinExistence type="inferred from homology"/>
<dbReference type="RefSeq" id="WP_110896583.1">
    <property type="nucleotide sequence ID" value="NZ_CP054614.1"/>
</dbReference>
<evidence type="ECO:0000256" key="2">
    <source>
        <dbReference type="ARBA" id="ARBA00008520"/>
    </source>
</evidence>
<evidence type="ECO:0000313" key="7">
    <source>
        <dbReference type="EMBL" id="QKS55289.1"/>
    </source>
</evidence>
<dbReference type="PANTHER" id="PTHR43649">
    <property type="entry name" value="ARABINOSE-BINDING PROTEIN-RELATED"/>
    <property type="match status" value="1"/>
</dbReference>
<dbReference type="EMBL" id="CP054614">
    <property type="protein sequence ID" value="QKS55289.1"/>
    <property type="molecule type" value="Genomic_DNA"/>
</dbReference>
<evidence type="ECO:0000256" key="1">
    <source>
        <dbReference type="ARBA" id="ARBA00004196"/>
    </source>
</evidence>
<dbReference type="EMBL" id="QJSW01000006">
    <property type="protein sequence ID" value="PYE49035.1"/>
    <property type="molecule type" value="Genomic_DNA"/>
</dbReference>
<evidence type="ECO:0000256" key="4">
    <source>
        <dbReference type="ARBA" id="ARBA00022729"/>
    </source>
</evidence>
<evidence type="ECO:0000313" key="6">
    <source>
        <dbReference type="EMBL" id="PYE49035.1"/>
    </source>
</evidence>
<keyword evidence="4 5" id="KW-0732">Signal</keyword>
<organism evidence="6 8">
    <name type="scientific">Paenibacillus barcinonensis</name>
    <dbReference type="NCBI Taxonomy" id="198119"/>
    <lineage>
        <taxon>Bacteria</taxon>
        <taxon>Bacillati</taxon>
        <taxon>Bacillota</taxon>
        <taxon>Bacilli</taxon>
        <taxon>Bacillales</taxon>
        <taxon>Paenibacillaceae</taxon>
        <taxon>Paenibacillus</taxon>
    </lineage>
</organism>
<dbReference type="Proteomes" id="UP000509327">
    <property type="component" value="Chromosome"/>
</dbReference>
<protein>
    <submittedName>
        <fullName evidence="6">Carbohydrate ABC transporter substrate-binding protein (CUT1 family)</fullName>
    </submittedName>
    <submittedName>
        <fullName evidence="7">Sugar ABC transporter substrate-binding protein</fullName>
    </submittedName>
</protein>
<dbReference type="PROSITE" id="PS51257">
    <property type="entry name" value="PROKAR_LIPOPROTEIN"/>
    <property type="match status" value="1"/>
</dbReference>
<accession>A0A2V4V8A9</accession>
<dbReference type="InterPro" id="IPR006059">
    <property type="entry name" value="SBP"/>
</dbReference>
<name>A0A2V4V8A9_PAEBA</name>
<dbReference type="Proteomes" id="UP000247790">
    <property type="component" value="Unassembled WGS sequence"/>
</dbReference>
<evidence type="ECO:0000313" key="8">
    <source>
        <dbReference type="Proteomes" id="UP000247790"/>
    </source>
</evidence>
<keyword evidence="3" id="KW-0813">Transport</keyword>
<dbReference type="Pfam" id="PF01547">
    <property type="entry name" value="SBP_bac_1"/>
    <property type="match status" value="1"/>
</dbReference>
<dbReference type="OrthoDB" id="9782846at2"/>
<dbReference type="AlphaFoldDB" id="A0A2V4V8A9"/>
<sequence length="427" mass="47328">MKNWMKPLIGIMTSAVLLAGCGSSKTDNTAANPSASEQAVAIKFMLWNDSASERMYDELAQAFEAKNPGITIDFTKSDANTYSERLTVTLTGGGEVDAFAFKSLDEYYKLASSGRALALDDLVTADSTELSGVQSFFNNLKINDKLYGLPFRSDGWALYYNKDLFDQAGIAYPSDDLTWEQYVELAKKMTSGSGPDKIYGSFMPDWPQTWYSYGQQLGSSLYSDNLTPYVQGLKLRKELSESGAQPSIAENKATNAHYRTAFLTGKYAMVVTGTWFPGMLEQDQKDNKLNFNWGMTYVPHPPGVQKGTTMTAVVVHAVNSDSKHPEEAKKWISFISSEEGQKIVAKYQTPASAADRVKDQYKATFTNDAVNMDAIFNITSVPERELRKGITQMNAIATEEGELALLGELTPEEAIENIKKRRDQEIQ</sequence>
<gene>
    <name evidence="6" type="ORF">DFQ00_10615</name>
    <name evidence="7" type="ORF">HUB98_02485</name>
</gene>
<evidence type="ECO:0000313" key="9">
    <source>
        <dbReference type="Proteomes" id="UP000509327"/>
    </source>
</evidence>
<dbReference type="CDD" id="cd13585">
    <property type="entry name" value="PBP2_TMBP_like"/>
    <property type="match status" value="1"/>
</dbReference>
<dbReference type="InterPro" id="IPR050490">
    <property type="entry name" value="Bact_solute-bd_prot1"/>
</dbReference>
<dbReference type="GO" id="GO:0030313">
    <property type="term" value="C:cell envelope"/>
    <property type="evidence" value="ECO:0007669"/>
    <property type="project" value="UniProtKB-SubCell"/>
</dbReference>
<reference evidence="7 9" key="2">
    <citation type="submission" date="2020-06" db="EMBL/GenBank/DDBJ databases">
        <title>Complete genome of Paenibacillus barcinonensis KACC11450.</title>
        <authorList>
            <person name="Kim M."/>
            <person name="Park Y.-J."/>
            <person name="Shin J.-H."/>
        </authorList>
    </citation>
    <scope>NUCLEOTIDE SEQUENCE [LARGE SCALE GENOMIC DNA]</scope>
    <source>
        <strain evidence="7 9">KACC11450</strain>
    </source>
</reference>
<evidence type="ECO:0000256" key="5">
    <source>
        <dbReference type="SAM" id="SignalP"/>
    </source>
</evidence>
<comment type="similarity">
    <text evidence="2">Belongs to the bacterial solute-binding protein 1 family.</text>
</comment>
<dbReference type="PANTHER" id="PTHR43649:SF31">
    <property type="entry name" value="SN-GLYCEROL-3-PHOSPHATE-BINDING PERIPLASMIC PROTEIN UGPB"/>
    <property type="match status" value="1"/>
</dbReference>
<feature type="signal peptide" evidence="5">
    <location>
        <begin position="1"/>
        <end position="19"/>
    </location>
</feature>